<evidence type="ECO:0000256" key="4">
    <source>
        <dbReference type="ARBA" id="ARBA00022840"/>
    </source>
</evidence>
<feature type="region of interest" description="Disordered" evidence="6">
    <location>
        <begin position="310"/>
        <end position="363"/>
    </location>
</feature>
<dbReference type="PANTHER" id="PTHR43289">
    <property type="entry name" value="MITOGEN-ACTIVATED PROTEIN KINASE KINASE KINASE 20-RELATED"/>
    <property type="match status" value="1"/>
</dbReference>
<evidence type="ECO:0000256" key="7">
    <source>
        <dbReference type="SAM" id="Phobius"/>
    </source>
</evidence>
<keyword evidence="3 9" id="KW-0418">Kinase</keyword>
<evidence type="ECO:0000256" key="5">
    <source>
        <dbReference type="PROSITE-ProRule" id="PRU10141"/>
    </source>
</evidence>
<feature type="compositionally biased region" description="Low complexity" evidence="6">
    <location>
        <begin position="319"/>
        <end position="340"/>
    </location>
</feature>
<dbReference type="PANTHER" id="PTHR43289:SF34">
    <property type="entry name" value="SERINE_THREONINE-PROTEIN KINASE YBDM-RELATED"/>
    <property type="match status" value="1"/>
</dbReference>
<proteinExistence type="predicted"/>
<dbReference type="SUPFAM" id="SSF56112">
    <property type="entry name" value="Protein kinase-like (PK-like)"/>
    <property type="match status" value="1"/>
</dbReference>
<evidence type="ECO:0000313" key="10">
    <source>
        <dbReference type="Proteomes" id="UP000481583"/>
    </source>
</evidence>
<dbReference type="Pfam" id="PF00069">
    <property type="entry name" value="Pkinase"/>
    <property type="match status" value="1"/>
</dbReference>
<evidence type="ECO:0000256" key="6">
    <source>
        <dbReference type="SAM" id="MobiDB-lite"/>
    </source>
</evidence>
<dbReference type="RefSeq" id="WP_165242873.1">
    <property type="nucleotide sequence ID" value="NZ_JAAKZV010000223.1"/>
</dbReference>
<feature type="compositionally biased region" description="Basic and acidic residues" evidence="6">
    <location>
        <begin position="424"/>
        <end position="439"/>
    </location>
</feature>
<dbReference type="AlphaFoldDB" id="A0A6G4UBX0"/>
<feature type="domain" description="Protein kinase" evidence="8">
    <location>
        <begin position="25"/>
        <end position="293"/>
    </location>
</feature>
<comment type="caution">
    <text evidence="9">The sequence shown here is derived from an EMBL/GenBank/DDBJ whole genome shotgun (WGS) entry which is preliminary data.</text>
</comment>
<reference evidence="9 10" key="1">
    <citation type="submission" date="2020-02" db="EMBL/GenBank/DDBJ databases">
        <title>Whole-genome analyses of novel actinobacteria.</title>
        <authorList>
            <person name="Sahin N."/>
        </authorList>
    </citation>
    <scope>NUCLEOTIDE SEQUENCE [LARGE SCALE GENOMIC DNA]</scope>
    <source>
        <strain evidence="9 10">A7024</strain>
    </source>
</reference>
<keyword evidence="7" id="KW-1133">Transmembrane helix</keyword>
<dbReference type="Gene3D" id="3.30.200.20">
    <property type="entry name" value="Phosphorylase Kinase, domain 1"/>
    <property type="match status" value="1"/>
</dbReference>
<dbReference type="Gene3D" id="1.10.510.10">
    <property type="entry name" value="Transferase(Phosphotransferase) domain 1"/>
    <property type="match status" value="1"/>
</dbReference>
<keyword evidence="1" id="KW-0808">Transferase</keyword>
<evidence type="ECO:0000256" key="2">
    <source>
        <dbReference type="ARBA" id="ARBA00022741"/>
    </source>
</evidence>
<keyword evidence="2 5" id="KW-0547">Nucleotide-binding</keyword>
<evidence type="ECO:0000313" key="9">
    <source>
        <dbReference type="EMBL" id="NGN68691.1"/>
    </source>
</evidence>
<dbReference type="PROSITE" id="PS00107">
    <property type="entry name" value="PROTEIN_KINASE_ATP"/>
    <property type="match status" value="1"/>
</dbReference>
<evidence type="ECO:0000256" key="3">
    <source>
        <dbReference type="ARBA" id="ARBA00022777"/>
    </source>
</evidence>
<keyword evidence="7" id="KW-0472">Membrane</keyword>
<dbReference type="EMBL" id="JAAKZV010000223">
    <property type="protein sequence ID" value="NGN68691.1"/>
    <property type="molecule type" value="Genomic_DNA"/>
</dbReference>
<dbReference type="SMART" id="SM00220">
    <property type="entry name" value="S_TKc"/>
    <property type="match status" value="1"/>
</dbReference>
<feature type="binding site" evidence="5">
    <location>
        <position position="53"/>
    </location>
    <ligand>
        <name>ATP</name>
        <dbReference type="ChEBI" id="CHEBI:30616"/>
    </ligand>
</feature>
<dbReference type="PROSITE" id="PS50011">
    <property type="entry name" value="PROTEIN_KINASE_DOM"/>
    <property type="match status" value="1"/>
</dbReference>
<feature type="region of interest" description="Disordered" evidence="6">
    <location>
        <begin position="388"/>
        <end position="507"/>
    </location>
</feature>
<protein>
    <submittedName>
        <fullName evidence="9">Serine/threonine protein kinase</fullName>
    </submittedName>
</protein>
<keyword evidence="7" id="KW-0812">Transmembrane</keyword>
<evidence type="ECO:0000259" key="8">
    <source>
        <dbReference type="PROSITE" id="PS50011"/>
    </source>
</evidence>
<dbReference type="Proteomes" id="UP000481583">
    <property type="component" value="Unassembled WGS sequence"/>
</dbReference>
<accession>A0A6G4UBX0</accession>
<feature type="compositionally biased region" description="Basic and acidic residues" evidence="6">
    <location>
        <begin position="269"/>
        <end position="284"/>
    </location>
</feature>
<feature type="region of interest" description="Disordered" evidence="6">
    <location>
        <begin position="1"/>
        <end position="20"/>
    </location>
</feature>
<dbReference type="CDD" id="cd14014">
    <property type="entry name" value="STKc_PknB_like"/>
    <property type="match status" value="1"/>
</dbReference>
<keyword evidence="10" id="KW-1185">Reference proteome</keyword>
<keyword evidence="4 5" id="KW-0067">ATP-binding</keyword>
<organism evidence="9 10">
    <name type="scientific">Streptomyces coryli</name>
    <dbReference type="NCBI Taxonomy" id="1128680"/>
    <lineage>
        <taxon>Bacteria</taxon>
        <taxon>Bacillati</taxon>
        <taxon>Actinomycetota</taxon>
        <taxon>Actinomycetes</taxon>
        <taxon>Kitasatosporales</taxon>
        <taxon>Streptomycetaceae</taxon>
        <taxon>Streptomyces</taxon>
    </lineage>
</organism>
<feature type="compositionally biased region" description="Gly residues" evidence="6">
    <location>
        <begin position="463"/>
        <end position="504"/>
    </location>
</feature>
<keyword evidence="9" id="KW-0723">Serine/threonine-protein kinase</keyword>
<dbReference type="InterPro" id="IPR000719">
    <property type="entry name" value="Prot_kinase_dom"/>
</dbReference>
<dbReference type="InterPro" id="IPR017441">
    <property type="entry name" value="Protein_kinase_ATP_BS"/>
</dbReference>
<dbReference type="InterPro" id="IPR008271">
    <property type="entry name" value="Ser/Thr_kinase_AS"/>
</dbReference>
<dbReference type="GO" id="GO:0004674">
    <property type="term" value="F:protein serine/threonine kinase activity"/>
    <property type="evidence" value="ECO:0007669"/>
    <property type="project" value="UniProtKB-KW"/>
</dbReference>
<feature type="region of interest" description="Disordered" evidence="6">
    <location>
        <begin position="269"/>
        <end position="290"/>
    </location>
</feature>
<sequence>MVSRDSGDGSIQPLKTGDPERIGPYRLLGRLGAGGMGRVFLARSEGGRTVAVKVVHEDHIADDRFRGRFRREIAAARKVGERYTAPVLDSGPDAEPPWVATGYVPGLTLEQVVRTHGPLPGPSLHALADHLLHALREIHATGIVHRDLKPSNVMLTASGTKVIDFGIARALDTSSVESLLTSTGVVLGSPGFMSPEQIRGQGAGPESDVFTLGHILTYAATGTLPFGQGAENQHAVMFRIVQDEPDLEAVEDLSLRTLIARCLTKDPAERPGVDELLDDPDRTKPVASSGSWLPAEVMARLAQQSARLLEADSQPVRVSAEAGEPAETGEPSPEEAPAPAGGSGQTPVVGQPQEAERERRPRRRNRLIAVPVVLVLAAGGGTVALLQPFGGETRGGTHAQDRDSATGGPSAGEPSADGGSPSKDAGDGEDGKDGKKGKDASAAPGADGQEDKAGAEEPDDGTAGAGAGSSDGGTDGAGSGDTSTGGSGSSGGSGSGSGGGGGDAGSSSAVPSYFVGKWQIPGGGYSPSPQKATISRGSVGDQVVRLYYNMGFGTCTYAARLSSVTDAGSRINLSSAPVVADNTGGQCQTFQASSFYISQGGLNHDADVASGDMHMVRQ</sequence>
<name>A0A6G4UBX0_9ACTN</name>
<feature type="transmembrane region" description="Helical" evidence="7">
    <location>
        <begin position="367"/>
        <end position="386"/>
    </location>
</feature>
<dbReference type="GO" id="GO:0005524">
    <property type="term" value="F:ATP binding"/>
    <property type="evidence" value="ECO:0007669"/>
    <property type="project" value="UniProtKB-UniRule"/>
</dbReference>
<gene>
    <name evidence="9" type="ORF">G5C51_32970</name>
</gene>
<evidence type="ECO:0000256" key="1">
    <source>
        <dbReference type="ARBA" id="ARBA00022679"/>
    </source>
</evidence>
<dbReference type="PROSITE" id="PS00108">
    <property type="entry name" value="PROTEIN_KINASE_ST"/>
    <property type="match status" value="1"/>
</dbReference>
<dbReference type="InterPro" id="IPR011009">
    <property type="entry name" value="Kinase-like_dom_sf"/>
</dbReference>